<keyword evidence="2" id="KW-1185">Reference proteome</keyword>
<dbReference type="AlphaFoldDB" id="A0AAD7QDX8"/>
<comment type="caution">
    <text evidence="1">The sequence shown here is derived from an EMBL/GenBank/DDBJ whole genome shotgun (WGS) entry which is preliminary data.</text>
</comment>
<accession>A0AAD7QDX8</accession>
<organism evidence="1 2">
    <name type="scientific">Quillaja saponaria</name>
    <name type="common">Soap bark tree</name>
    <dbReference type="NCBI Taxonomy" id="32244"/>
    <lineage>
        <taxon>Eukaryota</taxon>
        <taxon>Viridiplantae</taxon>
        <taxon>Streptophyta</taxon>
        <taxon>Embryophyta</taxon>
        <taxon>Tracheophyta</taxon>
        <taxon>Spermatophyta</taxon>
        <taxon>Magnoliopsida</taxon>
        <taxon>eudicotyledons</taxon>
        <taxon>Gunneridae</taxon>
        <taxon>Pentapetalae</taxon>
        <taxon>rosids</taxon>
        <taxon>fabids</taxon>
        <taxon>Fabales</taxon>
        <taxon>Quillajaceae</taxon>
        <taxon>Quillaja</taxon>
    </lineage>
</organism>
<name>A0AAD7QDX8_QUISA</name>
<dbReference type="KEGG" id="qsa:O6P43_002531"/>
<evidence type="ECO:0000313" key="2">
    <source>
        <dbReference type="Proteomes" id="UP001163823"/>
    </source>
</evidence>
<proteinExistence type="predicted"/>
<protein>
    <submittedName>
        <fullName evidence="1">Uncharacterized protein</fullName>
    </submittedName>
</protein>
<dbReference type="EMBL" id="JARAOO010000002">
    <property type="protein sequence ID" value="KAJ7979096.1"/>
    <property type="molecule type" value="Genomic_DNA"/>
</dbReference>
<reference evidence="1" key="1">
    <citation type="journal article" date="2023" name="Science">
        <title>Elucidation of the pathway for biosynthesis of saponin adjuvants from the soapbark tree.</title>
        <authorList>
            <person name="Reed J."/>
            <person name="Orme A."/>
            <person name="El-Demerdash A."/>
            <person name="Owen C."/>
            <person name="Martin L.B.B."/>
            <person name="Misra R.C."/>
            <person name="Kikuchi S."/>
            <person name="Rejzek M."/>
            <person name="Martin A.C."/>
            <person name="Harkess A."/>
            <person name="Leebens-Mack J."/>
            <person name="Louveau T."/>
            <person name="Stephenson M.J."/>
            <person name="Osbourn A."/>
        </authorList>
    </citation>
    <scope>NUCLEOTIDE SEQUENCE</scope>
    <source>
        <strain evidence="1">S10</strain>
    </source>
</reference>
<gene>
    <name evidence="1" type="ORF">O6P43_002531</name>
</gene>
<sequence>MSKASFSSSLLCFTYSSSASTQEAEVPSSLAVTPSSSPAWQQLRNIAIASPAIGPSCCVVASVLASEGNINLITLLDPRESHEQNP</sequence>
<evidence type="ECO:0000313" key="1">
    <source>
        <dbReference type="EMBL" id="KAJ7979096.1"/>
    </source>
</evidence>
<dbReference type="Proteomes" id="UP001163823">
    <property type="component" value="Chromosome 2"/>
</dbReference>